<keyword evidence="1" id="KW-0418">Kinase</keyword>
<dbReference type="Proteomes" id="UP000255108">
    <property type="component" value="Unassembled WGS sequence"/>
</dbReference>
<dbReference type="InterPro" id="IPR001646">
    <property type="entry name" value="5peptide_repeat"/>
</dbReference>
<dbReference type="OrthoDB" id="2579959at2"/>
<keyword evidence="4" id="KW-1185">Reference proteome</keyword>
<dbReference type="Pfam" id="PF00805">
    <property type="entry name" value="Pentapeptide"/>
    <property type="match status" value="1"/>
</dbReference>
<keyword evidence="1" id="KW-0808">Transferase</keyword>
<dbReference type="SUPFAM" id="SSF141571">
    <property type="entry name" value="Pentapeptide repeat-like"/>
    <property type="match status" value="1"/>
</dbReference>
<accession>A0A377Q411</accession>
<dbReference type="Pfam" id="PF13599">
    <property type="entry name" value="Pentapeptide_4"/>
    <property type="match status" value="1"/>
</dbReference>
<dbReference type="Proteomes" id="UP000295794">
    <property type="component" value="Unassembled WGS sequence"/>
</dbReference>
<evidence type="ECO:0000313" key="4">
    <source>
        <dbReference type="Proteomes" id="UP000295794"/>
    </source>
</evidence>
<protein>
    <submittedName>
        <fullName evidence="2">Pentapeptide repeat protein</fullName>
    </submittedName>
    <submittedName>
        <fullName evidence="1">Serine/threonine-protein kinase B</fullName>
        <ecNumber evidence="1">2.7.11.1</ecNumber>
    </submittedName>
</protein>
<reference evidence="1 3" key="1">
    <citation type="submission" date="2018-06" db="EMBL/GenBank/DDBJ databases">
        <authorList>
            <consortium name="Pathogen Informatics"/>
            <person name="Doyle S."/>
        </authorList>
    </citation>
    <scope>NUCLEOTIDE SEQUENCE [LARGE SCALE GENOMIC DNA]</scope>
    <source>
        <strain evidence="1 3">NCTC11159</strain>
    </source>
</reference>
<dbReference type="EMBL" id="UGHR01000001">
    <property type="protein sequence ID" value="STQ89495.1"/>
    <property type="molecule type" value="Genomic_DNA"/>
</dbReference>
<dbReference type="RefSeq" id="WP_115225938.1">
    <property type="nucleotide sequence ID" value="NZ_CAWOLO010000001.1"/>
</dbReference>
<dbReference type="AlphaFoldDB" id="A0A377Q411"/>
<dbReference type="Gene3D" id="2.160.20.80">
    <property type="entry name" value="E3 ubiquitin-protein ligase SopA"/>
    <property type="match status" value="1"/>
</dbReference>
<dbReference type="InterPro" id="IPR051082">
    <property type="entry name" value="Pentapeptide-BTB/POZ_domain"/>
</dbReference>
<reference evidence="2 4" key="2">
    <citation type="submission" date="2019-03" db="EMBL/GenBank/DDBJ databases">
        <title>Genomic Encyclopedia of Type Strains, Phase IV (KMG-IV): sequencing the most valuable type-strain genomes for metagenomic binning, comparative biology and taxonomic classification.</title>
        <authorList>
            <person name="Goeker M."/>
        </authorList>
    </citation>
    <scope>NUCLEOTIDE SEQUENCE [LARGE SCALE GENOMIC DNA]</scope>
    <source>
        <strain evidence="2 4">DSM 3764</strain>
    </source>
</reference>
<dbReference type="GO" id="GO:0004674">
    <property type="term" value="F:protein serine/threonine kinase activity"/>
    <property type="evidence" value="ECO:0007669"/>
    <property type="project" value="UniProtKB-EC"/>
</dbReference>
<dbReference type="PANTHER" id="PTHR14136">
    <property type="entry name" value="BTB_POZ DOMAIN-CONTAINING PROTEIN KCTD9"/>
    <property type="match status" value="1"/>
</dbReference>
<dbReference type="PANTHER" id="PTHR14136:SF17">
    <property type="entry name" value="BTB_POZ DOMAIN-CONTAINING PROTEIN KCTD9"/>
    <property type="match status" value="1"/>
</dbReference>
<dbReference type="EMBL" id="SMBT01000001">
    <property type="protein sequence ID" value="TCU90468.1"/>
    <property type="molecule type" value="Genomic_DNA"/>
</dbReference>
<gene>
    <name evidence="1" type="primary">spkB_2</name>
    <name evidence="2" type="ORF">EV682_101501</name>
    <name evidence="1" type="ORF">NCTC11159_00519</name>
</gene>
<proteinExistence type="predicted"/>
<evidence type="ECO:0000313" key="1">
    <source>
        <dbReference type="EMBL" id="STQ89495.1"/>
    </source>
</evidence>
<organism evidence="1 3">
    <name type="scientific">Iodobacter fluviatilis</name>
    <dbReference type="NCBI Taxonomy" id="537"/>
    <lineage>
        <taxon>Bacteria</taxon>
        <taxon>Pseudomonadati</taxon>
        <taxon>Pseudomonadota</taxon>
        <taxon>Betaproteobacteria</taxon>
        <taxon>Neisseriales</taxon>
        <taxon>Chitinibacteraceae</taxon>
        <taxon>Iodobacter</taxon>
    </lineage>
</organism>
<sequence>MNGFEVEEGHAGICHGPKFSGGCLDDCNLSGGSFINANFEGVCLFHSDFSDADLSQAEFYMCLASGANFSAAVLKNAKFIGGSFGQVCFASADLRSASFLKDNMGGCIDLCGANFTHSQLDGAIFDGCFYDENTIFPAEFFPEFQMGLLKINN</sequence>
<evidence type="ECO:0000313" key="3">
    <source>
        <dbReference type="Proteomes" id="UP000255108"/>
    </source>
</evidence>
<dbReference type="EC" id="2.7.11.1" evidence="1"/>
<name>A0A377Q411_9NEIS</name>
<evidence type="ECO:0000313" key="2">
    <source>
        <dbReference type="EMBL" id="TCU90468.1"/>
    </source>
</evidence>